<dbReference type="AlphaFoldDB" id="A0A9D2SC46"/>
<reference evidence="7" key="2">
    <citation type="submission" date="2021-04" db="EMBL/GenBank/DDBJ databases">
        <authorList>
            <person name="Gilroy R."/>
        </authorList>
    </citation>
    <scope>NUCLEOTIDE SEQUENCE</scope>
    <source>
        <strain evidence="7">CHK192-8294</strain>
    </source>
</reference>
<sequence length="186" mass="21546">MEDAQIVTLFLSRDEGGIQAASDKYGSRLRQLGFRLLPDRLTVEECENDAYLLAWDSIPPHQPRDYLFPFLARLMRHTVLDRCRALTRRRQIARLTALTRELEDCLPGPDHTQELVDALALGESLNAFLKALPEEARNLFLRRYWFFDPIAAIARRYGLTQSKVKTTLFRTRQGLRDHLTKEGFTV</sequence>
<keyword evidence="4" id="KW-0238">DNA-binding</keyword>
<dbReference type="SUPFAM" id="SSF88659">
    <property type="entry name" value="Sigma3 and sigma4 domains of RNA polymerase sigma factors"/>
    <property type="match status" value="1"/>
</dbReference>
<evidence type="ECO:0000256" key="1">
    <source>
        <dbReference type="ARBA" id="ARBA00010641"/>
    </source>
</evidence>
<dbReference type="GO" id="GO:0006352">
    <property type="term" value="P:DNA-templated transcription initiation"/>
    <property type="evidence" value="ECO:0007669"/>
    <property type="project" value="InterPro"/>
</dbReference>
<gene>
    <name evidence="7" type="ORF">H9712_07550</name>
</gene>
<evidence type="ECO:0000259" key="6">
    <source>
        <dbReference type="Pfam" id="PF08281"/>
    </source>
</evidence>
<dbReference type="Proteomes" id="UP000823921">
    <property type="component" value="Unassembled WGS sequence"/>
</dbReference>
<dbReference type="Gene3D" id="1.10.1740.10">
    <property type="match status" value="1"/>
</dbReference>
<keyword evidence="5" id="KW-0804">Transcription</keyword>
<keyword evidence="3" id="KW-0731">Sigma factor</keyword>
<evidence type="ECO:0000313" key="7">
    <source>
        <dbReference type="EMBL" id="HJB80825.1"/>
    </source>
</evidence>
<proteinExistence type="inferred from homology"/>
<dbReference type="InterPro" id="IPR014284">
    <property type="entry name" value="RNA_pol_sigma-70_dom"/>
</dbReference>
<dbReference type="InterPro" id="IPR036388">
    <property type="entry name" value="WH-like_DNA-bd_sf"/>
</dbReference>
<keyword evidence="2" id="KW-0805">Transcription regulation</keyword>
<comment type="similarity">
    <text evidence="1">Belongs to the sigma-70 factor family. ECF subfamily.</text>
</comment>
<dbReference type="NCBIfam" id="TIGR02937">
    <property type="entry name" value="sigma70-ECF"/>
    <property type="match status" value="1"/>
</dbReference>
<dbReference type="EMBL" id="DWXO01000073">
    <property type="protein sequence ID" value="HJB80825.1"/>
    <property type="molecule type" value="Genomic_DNA"/>
</dbReference>
<dbReference type="Pfam" id="PF08281">
    <property type="entry name" value="Sigma70_r4_2"/>
    <property type="match status" value="1"/>
</dbReference>
<evidence type="ECO:0000256" key="5">
    <source>
        <dbReference type="ARBA" id="ARBA00023163"/>
    </source>
</evidence>
<protein>
    <submittedName>
        <fullName evidence="7">Sigma-70 family RNA polymerase sigma factor</fullName>
    </submittedName>
</protein>
<dbReference type="InterPro" id="IPR013324">
    <property type="entry name" value="RNA_pol_sigma_r3/r4-like"/>
</dbReference>
<dbReference type="Gene3D" id="1.10.10.10">
    <property type="entry name" value="Winged helix-like DNA-binding domain superfamily/Winged helix DNA-binding domain"/>
    <property type="match status" value="1"/>
</dbReference>
<evidence type="ECO:0000256" key="4">
    <source>
        <dbReference type="ARBA" id="ARBA00023125"/>
    </source>
</evidence>
<dbReference type="GO" id="GO:0016987">
    <property type="term" value="F:sigma factor activity"/>
    <property type="evidence" value="ECO:0007669"/>
    <property type="project" value="UniProtKB-KW"/>
</dbReference>
<evidence type="ECO:0000256" key="3">
    <source>
        <dbReference type="ARBA" id="ARBA00023082"/>
    </source>
</evidence>
<dbReference type="GO" id="GO:0003677">
    <property type="term" value="F:DNA binding"/>
    <property type="evidence" value="ECO:0007669"/>
    <property type="project" value="UniProtKB-KW"/>
</dbReference>
<dbReference type="SUPFAM" id="SSF88946">
    <property type="entry name" value="Sigma2 domain of RNA polymerase sigma factors"/>
    <property type="match status" value="1"/>
</dbReference>
<feature type="domain" description="RNA polymerase sigma factor 70 region 4 type 2" evidence="6">
    <location>
        <begin position="125"/>
        <end position="173"/>
    </location>
</feature>
<dbReference type="InterPro" id="IPR039425">
    <property type="entry name" value="RNA_pol_sigma-70-like"/>
</dbReference>
<dbReference type="InterPro" id="IPR013325">
    <property type="entry name" value="RNA_pol_sigma_r2"/>
</dbReference>
<evidence type="ECO:0000256" key="2">
    <source>
        <dbReference type="ARBA" id="ARBA00023015"/>
    </source>
</evidence>
<organism evidence="7 8">
    <name type="scientific">Candidatus Flavonifractor intestinigallinarum</name>
    <dbReference type="NCBI Taxonomy" id="2838586"/>
    <lineage>
        <taxon>Bacteria</taxon>
        <taxon>Bacillati</taxon>
        <taxon>Bacillota</taxon>
        <taxon>Clostridia</taxon>
        <taxon>Eubacteriales</taxon>
        <taxon>Oscillospiraceae</taxon>
        <taxon>Flavonifractor</taxon>
    </lineage>
</organism>
<dbReference type="PANTHER" id="PTHR43133">
    <property type="entry name" value="RNA POLYMERASE ECF-TYPE SIGMA FACTO"/>
    <property type="match status" value="1"/>
</dbReference>
<accession>A0A9D2SC46</accession>
<evidence type="ECO:0000313" key="8">
    <source>
        <dbReference type="Proteomes" id="UP000823921"/>
    </source>
</evidence>
<dbReference type="InterPro" id="IPR013249">
    <property type="entry name" value="RNA_pol_sigma70_r4_t2"/>
</dbReference>
<reference evidence="7" key="1">
    <citation type="journal article" date="2021" name="PeerJ">
        <title>Extensive microbial diversity within the chicken gut microbiome revealed by metagenomics and culture.</title>
        <authorList>
            <person name="Gilroy R."/>
            <person name="Ravi A."/>
            <person name="Getino M."/>
            <person name="Pursley I."/>
            <person name="Horton D.L."/>
            <person name="Alikhan N.F."/>
            <person name="Baker D."/>
            <person name="Gharbi K."/>
            <person name="Hall N."/>
            <person name="Watson M."/>
            <person name="Adriaenssens E.M."/>
            <person name="Foster-Nyarko E."/>
            <person name="Jarju S."/>
            <person name="Secka A."/>
            <person name="Antonio M."/>
            <person name="Oren A."/>
            <person name="Chaudhuri R.R."/>
            <person name="La Ragione R."/>
            <person name="Hildebrand F."/>
            <person name="Pallen M.J."/>
        </authorList>
    </citation>
    <scope>NUCLEOTIDE SEQUENCE</scope>
    <source>
        <strain evidence="7">CHK192-8294</strain>
    </source>
</reference>
<name>A0A9D2SC46_9FIRM</name>
<comment type="caution">
    <text evidence="7">The sequence shown here is derived from an EMBL/GenBank/DDBJ whole genome shotgun (WGS) entry which is preliminary data.</text>
</comment>
<dbReference type="PANTHER" id="PTHR43133:SF8">
    <property type="entry name" value="RNA POLYMERASE SIGMA FACTOR HI_1459-RELATED"/>
    <property type="match status" value="1"/>
</dbReference>